<dbReference type="Gene3D" id="3.20.20.80">
    <property type="entry name" value="Glycosidases"/>
    <property type="match status" value="1"/>
</dbReference>
<dbReference type="SUPFAM" id="SSF81296">
    <property type="entry name" value="E set domains"/>
    <property type="match status" value="1"/>
</dbReference>
<evidence type="ECO:0000256" key="2">
    <source>
        <dbReference type="ARBA" id="ARBA00022801"/>
    </source>
</evidence>
<dbReference type="InterPro" id="IPR044505">
    <property type="entry name" value="GlgX_Isoamylase_N_E_set"/>
</dbReference>
<dbReference type="SMART" id="SM00642">
    <property type="entry name" value="Aamy"/>
    <property type="match status" value="1"/>
</dbReference>
<dbReference type="GO" id="GO:0004135">
    <property type="term" value="F:amylo-alpha-1,6-glucosidase activity"/>
    <property type="evidence" value="ECO:0007669"/>
    <property type="project" value="InterPro"/>
</dbReference>
<dbReference type="RefSeq" id="WP_093033867.1">
    <property type="nucleotide sequence ID" value="NZ_FNNZ01000014.1"/>
</dbReference>
<dbReference type="Pfam" id="PF02922">
    <property type="entry name" value="CBM_48"/>
    <property type="match status" value="1"/>
</dbReference>
<reference evidence="6" key="1">
    <citation type="submission" date="2016-10" db="EMBL/GenBank/DDBJ databases">
        <authorList>
            <person name="Varghese N."/>
            <person name="Submissions S."/>
        </authorList>
    </citation>
    <scope>NUCLEOTIDE SEQUENCE [LARGE SCALE GENOMIC DNA]</scope>
    <source>
        <strain evidence="6">DSM 217</strain>
    </source>
</reference>
<evidence type="ECO:0000313" key="5">
    <source>
        <dbReference type="EMBL" id="SDX11336.1"/>
    </source>
</evidence>
<name>A0A1H2Z1V5_THIRO</name>
<keyword evidence="2" id="KW-0378">Hydrolase</keyword>
<dbReference type="InterPro" id="IPR006047">
    <property type="entry name" value="GH13_cat_dom"/>
</dbReference>
<dbReference type="OrthoDB" id="3236218at2"/>
<dbReference type="GO" id="GO:0005980">
    <property type="term" value="P:glycogen catabolic process"/>
    <property type="evidence" value="ECO:0007669"/>
    <property type="project" value="InterPro"/>
</dbReference>
<dbReference type="InterPro" id="IPR013783">
    <property type="entry name" value="Ig-like_fold"/>
</dbReference>
<dbReference type="CDD" id="cd11326">
    <property type="entry name" value="AmyAc_Glg_debranch"/>
    <property type="match status" value="1"/>
</dbReference>
<dbReference type="Gene3D" id="2.60.40.1180">
    <property type="entry name" value="Golgi alpha-mannosidase II"/>
    <property type="match status" value="1"/>
</dbReference>
<protein>
    <submittedName>
        <fullName evidence="5">Glycogen operon protein</fullName>
    </submittedName>
</protein>
<dbReference type="InterPro" id="IPR004193">
    <property type="entry name" value="Glyco_hydro_13_N"/>
</dbReference>
<organism evidence="5 6">
    <name type="scientific">Thiocapsa roseopersicina</name>
    <dbReference type="NCBI Taxonomy" id="1058"/>
    <lineage>
        <taxon>Bacteria</taxon>
        <taxon>Pseudomonadati</taxon>
        <taxon>Pseudomonadota</taxon>
        <taxon>Gammaproteobacteria</taxon>
        <taxon>Chromatiales</taxon>
        <taxon>Chromatiaceae</taxon>
        <taxon>Thiocapsa</taxon>
    </lineage>
</organism>
<dbReference type="NCBIfam" id="TIGR02100">
    <property type="entry name" value="glgX_debranch"/>
    <property type="match status" value="1"/>
</dbReference>
<accession>A0A1H2Z1V5</accession>
<proteinExistence type="inferred from homology"/>
<sequence>MAKAKAKAKYSVQPGNWDNAGARATDEGVNFCIFSRHAEQIELLLFETAASPEPYEIITLDRQVNRTFFFWHIFVEGLGEGIFYNWRIRGTCDTRVIGCRIDGEKALLDPWAVTIDDRLWNREIAARPGDNVATAIRAQVVRDRYDWEGDTPLHIPLNAAVIYEMHAGGFTRHPSSGVAHPGTFGALIEKIPYLQDLGITHVELMPIMAFDPQDVPPKTAAMGMENYWGYSTHSFFAPHPGFALDPARARDEFRDLVKALHRAGIGVILDVVFNHTAEGGADGPTISFKGIGNEVFYHLDFLDRRIYRDYTGCGNTVNCNHPIVTRFLIDALLYWVRQMHVDGFRFDLASALARGEDGHPQYHAPILWATELSPALGRSHIIAEAWDAAGLYQVGDFPGFRWAEWNGRYRDLMRSFVKGDSGLVAEVATRMTGSSDMYQSRGRLPSNSVNFITCHDGFTLWDLVSYNLKHNEANGEDNRDGHNDNLSWNCGVEGPTDDSAILALRRRQARNFIAILMLSQGVPMLRSGDEVLQSKQGNNNSYCQNNAISWFDWTLLDDNCGMHDFVRGMIAFRQHHPTLHRRRFLTGEPANGQPLPDIAWHGVGLSSPEWDDPAAQSLAFTLAGVTAEEPPLHIMLNMGKAALEFAVPQIPGWSWSVAIDTDREPSIMEHPDPSLSPGSRVRVAQRSLTVLEGRAS</sequence>
<gene>
    <name evidence="5" type="ORF">SAMN05421783_11487</name>
</gene>
<dbReference type="InterPro" id="IPR014756">
    <property type="entry name" value="Ig_E-set"/>
</dbReference>
<keyword evidence="6" id="KW-1185">Reference proteome</keyword>
<dbReference type="InterPro" id="IPR011837">
    <property type="entry name" value="Glycogen_debranch_GlgX"/>
</dbReference>
<dbReference type="CDD" id="cd02856">
    <property type="entry name" value="E_set_GDE_Isoamylase_N"/>
    <property type="match status" value="1"/>
</dbReference>
<comment type="similarity">
    <text evidence="1">Belongs to the glycosyl hydrolase 13 family.</text>
</comment>
<dbReference type="SUPFAM" id="SSF51445">
    <property type="entry name" value="(Trans)glycosidases"/>
    <property type="match status" value="1"/>
</dbReference>
<dbReference type="AlphaFoldDB" id="A0A1H2Z1V5"/>
<dbReference type="InterPro" id="IPR017853">
    <property type="entry name" value="GH"/>
</dbReference>
<dbReference type="Proteomes" id="UP000198816">
    <property type="component" value="Unassembled WGS sequence"/>
</dbReference>
<evidence type="ECO:0000256" key="1">
    <source>
        <dbReference type="ARBA" id="ARBA00008061"/>
    </source>
</evidence>
<dbReference type="PANTHER" id="PTHR43002">
    <property type="entry name" value="GLYCOGEN DEBRANCHING ENZYME"/>
    <property type="match status" value="1"/>
</dbReference>
<dbReference type="InterPro" id="IPR013780">
    <property type="entry name" value="Glyco_hydro_b"/>
</dbReference>
<dbReference type="STRING" id="1058.SAMN05421783_11487"/>
<feature type="domain" description="Glycosyl hydrolase family 13 catalytic" evidence="4">
    <location>
        <begin position="139"/>
        <end position="573"/>
    </location>
</feature>
<dbReference type="Pfam" id="PF00128">
    <property type="entry name" value="Alpha-amylase"/>
    <property type="match status" value="1"/>
</dbReference>
<keyword evidence="3" id="KW-0326">Glycosidase</keyword>
<dbReference type="SUPFAM" id="SSF51011">
    <property type="entry name" value="Glycosyl hydrolase domain"/>
    <property type="match status" value="1"/>
</dbReference>
<evidence type="ECO:0000256" key="3">
    <source>
        <dbReference type="ARBA" id="ARBA00023295"/>
    </source>
</evidence>
<evidence type="ECO:0000313" key="6">
    <source>
        <dbReference type="Proteomes" id="UP000198816"/>
    </source>
</evidence>
<dbReference type="Gene3D" id="2.60.40.10">
    <property type="entry name" value="Immunoglobulins"/>
    <property type="match status" value="1"/>
</dbReference>
<evidence type="ECO:0000259" key="4">
    <source>
        <dbReference type="SMART" id="SM00642"/>
    </source>
</evidence>
<dbReference type="EMBL" id="FNNZ01000014">
    <property type="protein sequence ID" value="SDX11336.1"/>
    <property type="molecule type" value="Genomic_DNA"/>
</dbReference>